<evidence type="ECO:0000256" key="2">
    <source>
        <dbReference type="ARBA" id="ARBA00022490"/>
    </source>
</evidence>
<dbReference type="Proteomes" id="UP000288716">
    <property type="component" value="Unassembled WGS sequence"/>
</dbReference>
<dbReference type="SUPFAM" id="SSF55550">
    <property type="entry name" value="SH2 domain"/>
    <property type="match status" value="1"/>
</dbReference>
<dbReference type="AlphaFoldDB" id="A0A443SQH9"/>
<comment type="similarity">
    <text evidence="12">Belongs to the protein kinase superfamily. Tyr protein kinase family.</text>
</comment>
<dbReference type="FunFam" id="3.30.505.10:FF:000023">
    <property type="entry name" value="Tyrosine-protein kinase"/>
    <property type="match status" value="1"/>
</dbReference>
<dbReference type="PROSITE" id="PS50011">
    <property type="entry name" value="PROTEIN_KINASE_DOM"/>
    <property type="match status" value="1"/>
</dbReference>
<dbReference type="InterPro" id="IPR001245">
    <property type="entry name" value="Ser-Thr/Tyr_kinase_cat_dom"/>
</dbReference>
<feature type="binding site" evidence="11">
    <location>
        <position position="199"/>
    </location>
    <ligand>
        <name>ATP</name>
        <dbReference type="ChEBI" id="CHEBI:30616"/>
    </ligand>
</feature>
<dbReference type="InterPro" id="IPR036860">
    <property type="entry name" value="SH2_dom_sf"/>
</dbReference>
<dbReference type="VEuPathDB" id="VectorBase:LDEU002287"/>
<evidence type="ECO:0000259" key="13">
    <source>
        <dbReference type="PROSITE" id="PS50001"/>
    </source>
</evidence>
<comment type="subcellular location">
    <subcellularLocation>
        <location evidence="1">Cytoplasm</location>
    </subcellularLocation>
</comment>
<dbReference type="PROSITE" id="PS00109">
    <property type="entry name" value="PROTEIN_KINASE_TYR"/>
    <property type="match status" value="1"/>
</dbReference>
<dbReference type="Gene3D" id="3.30.505.10">
    <property type="entry name" value="SH2 domain"/>
    <property type="match status" value="1"/>
</dbReference>
<dbReference type="InterPro" id="IPR000719">
    <property type="entry name" value="Prot_kinase_dom"/>
</dbReference>
<evidence type="ECO:0000256" key="5">
    <source>
        <dbReference type="ARBA" id="ARBA00022777"/>
    </source>
</evidence>
<keyword evidence="3 12" id="KW-0808">Transferase</keyword>
<dbReference type="InterPro" id="IPR008266">
    <property type="entry name" value="Tyr_kinase_AS"/>
</dbReference>
<dbReference type="GO" id="GO:0005737">
    <property type="term" value="C:cytoplasm"/>
    <property type="evidence" value="ECO:0007669"/>
    <property type="project" value="UniProtKB-SubCell"/>
</dbReference>
<dbReference type="EC" id="2.7.10.2" evidence="12"/>
<dbReference type="GO" id="GO:0002009">
    <property type="term" value="P:morphogenesis of an epithelium"/>
    <property type="evidence" value="ECO:0007669"/>
    <property type="project" value="UniProtKB-ARBA"/>
</dbReference>
<feature type="domain" description="Protein kinase" evidence="14">
    <location>
        <begin position="172"/>
        <end position="420"/>
    </location>
</feature>
<dbReference type="PANTHER" id="PTHR24418">
    <property type="entry name" value="TYROSINE-PROTEIN KINASE"/>
    <property type="match status" value="1"/>
</dbReference>
<evidence type="ECO:0000259" key="14">
    <source>
        <dbReference type="PROSITE" id="PS50011"/>
    </source>
</evidence>
<feature type="domain" description="SH2" evidence="13">
    <location>
        <begin position="38"/>
        <end position="142"/>
    </location>
</feature>
<accession>A0A443SQH9</accession>
<keyword evidence="8 12" id="KW-0829">Tyrosine-protein kinase</keyword>
<dbReference type="InterPro" id="IPR017441">
    <property type="entry name" value="Protein_kinase_ATP_BS"/>
</dbReference>
<evidence type="ECO:0000256" key="8">
    <source>
        <dbReference type="ARBA" id="ARBA00023137"/>
    </source>
</evidence>
<dbReference type="EMBL" id="NCKV01000784">
    <property type="protein sequence ID" value="RWS29753.1"/>
    <property type="molecule type" value="Genomic_DNA"/>
</dbReference>
<evidence type="ECO:0000256" key="6">
    <source>
        <dbReference type="ARBA" id="ARBA00022840"/>
    </source>
</evidence>
<comment type="catalytic activity">
    <reaction evidence="9 12">
        <text>L-tyrosyl-[protein] + ATP = O-phospho-L-tyrosyl-[protein] + ADP + H(+)</text>
        <dbReference type="Rhea" id="RHEA:10596"/>
        <dbReference type="Rhea" id="RHEA-COMP:10136"/>
        <dbReference type="Rhea" id="RHEA-COMP:20101"/>
        <dbReference type="ChEBI" id="CHEBI:15378"/>
        <dbReference type="ChEBI" id="CHEBI:30616"/>
        <dbReference type="ChEBI" id="CHEBI:46858"/>
        <dbReference type="ChEBI" id="CHEBI:61978"/>
        <dbReference type="ChEBI" id="CHEBI:456216"/>
        <dbReference type="EC" id="2.7.10.2"/>
    </reaction>
</comment>
<dbReference type="SMART" id="SM00252">
    <property type="entry name" value="SH2"/>
    <property type="match status" value="1"/>
</dbReference>
<gene>
    <name evidence="15" type="ORF">B4U80_07133</name>
</gene>
<keyword evidence="6 11" id="KW-0067">ATP-binding</keyword>
<dbReference type="Gene3D" id="1.10.510.10">
    <property type="entry name" value="Transferase(Phosphotransferase) domain 1"/>
    <property type="match status" value="1"/>
</dbReference>
<dbReference type="PRINTS" id="PR00109">
    <property type="entry name" value="TYRKINASE"/>
</dbReference>
<dbReference type="GO" id="GO:0005524">
    <property type="term" value="F:ATP binding"/>
    <property type="evidence" value="ECO:0007669"/>
    <property type="project" value="UniProtKB-UniRule"/>
</dbReference>
<reference evidence="15 16" key="1">
    <citation type="journal article" date="2018" name="Gigascience">
        <title>Genomes of trombidid mites reveal novel predicted allergens and laterally-transferred genes associated with secondary metabolism.</title>
        <authorList>
            <person name="Dong X."/>
            <person name="Chaisiri K."/>
            <person name="Xia D."/>
            <person name="Armstrong S.D."/>
            <person name="Fang Y."/>
            <person name="Donnelly M.J."/>
            <person name="Kadowaki T."/>
            <person name="McGarry J.W."/>
            <person name="Darby A.C."/>
            <person name="Makepeace B.L."/>
        </authorList>
    </citation>
    <scope>NUCLEOTIDE SEQUENCE [LARGE SCALE GENOMIC DNA]</scope>
    <source>
        <strain evidence="15">UoL-UT</strain>
    </source>
</reference>
<name>A0A443SQH9_9ACAR</name>
<organism evidence="15 16">
    <name type="scientific">Leptotrombidium deliense</name>
    <dbReference type="NCBI Taxonomy" id="299467"/>
    <lineage>
        <taxon>Eukaryota</taxon>
        <taxon>Metazoa</taxon>
        <taxon>Ecdysozoa</taxon>
        <taxon>Arthropoda</taxon>
        <taxon>Chelicerata</taxon>
        <taxon>Arachnida</taxon>
        <taxon>Acari</taxon>
        <taxon>Acariformes</taxon>
        <taxon>Trombidiformes</taxon>
        <taxon>Prostigmata</taxon>
        <taxon>Anystina</taxon>
        <taxon>Parasitengona</taxon>
        <taxon>Trombiculoidea</taxon>
        <taxon>Trombiculidae</taxon>
        <taxon>Leptotrombidium</taxon>
    </lineage>
</organism>
<evidence type="ECO:0000256" key="11">
    <source>
        <dbReference type="PROSITE-ProRule" id="PRU10141"/>
    </source>
</evidence>
<proteinExistence type="inferred from homology"/>
<dbReference type="PROSITE" id="PS50001">
    <property type="entry name" value="SH2"/>
    <property type="match status" value="1"/>
</dbReference>
<keyword evidence="4 11" id="KW-0547">Nucleotide-binding</keyword>
<dbReference type="GO" id="GO:0004715">
    <property type="term" value="F:non-membrane spanning protein tyrosine kinase activity"/>
    <property type="evidence" value="ECO:0007669"/>
    <property type="project" value="UniProtKB-EC"/>
</dbReference>
<dbReference type="CDD" id="cd05039">
    <property type="entry name" value="PTKc_Csk_like"/>
    <property type="match status" value="1"/>
</dbReference>
<evidence type="ECO:0000256" key="3">
    <source>
        <dbReference type="ARBA" id="ARBA00022679"/>
    </source>
</evidence>
<evidence type="ECO:0000313" key="16">
    <source>
        <dbReference type="Proteomes" id="UP000288716"/>
    </source>
</evidence>
<keyword evidence="5 12" id="KW-0418">Kinase</keyword>
<dbReference type="InterPro" id="IPR000980">
    <property type="entry name" value="SH2"/>
</dbReference>
<dbReference type="Pfam" id="PF00017">
    <property type="entry name" value="SH2"/>
    <property type="match status" value="1"/>
</dbReference>
<dbReference type="Pfam" id="PF07714">
    <property type="entry name" value="PK_Tyr_Ser-Thr"/>
    <property type="match status" value="1"/>
</dbReference>
<dbReference type="InterPro" id="IPR050198">
    <property type="entry name" value="Non-receptor_tyrosine_kinases"/>
</dbReference>
<evidence type="ECO:0000256" key="4">
    <source>
        <dbReference type="ARBA" id="ARBA00022741"/>
    </source>
</evidence>
<dbReference type="PRINTS" id="PR00401">
    <property type="entry name" value="SH2DOMAIN"/>
</dbReference>
<dbReference type="InterPro" id="IPR035027">
    <property type="entry name" value="Csk-like_SH2"/>
</dbReference>
<dbReference type="FunFam" id="1.10.510.10:FF:000272">
    <property type="entry name" value="Tyrosine-protein kinase"/>
    <property type="match status" value="1"/>
</dbReference>
<sequence length="425" mass="48848">MVIYDSTWIRSNHLDVENREGLNYTHKRAEVKLNAMPWFHGKIRREEAESLLQPREVNFVLCSSPERNYLKDGLFLVRESTNFPGDYTLCVCYKNKVEHYRVIYKDNKLTIDEEEYFENLSQMVEHYQQDADGLCTRLRDSVPKRGGLEFCVDSKAFEKAGWVIPLADLDFGDCLEVLGKGEFGDVRLARFRKQKVAVKILIDSSKAAQSFLAEASLMTSLRHKNLVQLMGVVFDGPTIYIVTEYMAKGSLVDYLRSRGRLHVTKKDQINFATDTCAGMAYLESKHVVHRDLAARNVLISDDCVAKVCDFGLAREETFNLEGGKFPIKWTAPEALKFHRFSNKSDMWSFGILLWEIYSFGRVPYPRIPLADVVKHVEKGYKMEAPEGCPSEVYEIMKQSWDLDPDSRPTFTVVLKKLEQLKTLTS</sequence>
<dbReference type="InterPro" id="IPR011009">
    <property type="entry name" value="Kinase-like_dom_sf"/>
</dbReference>
<evidence type="ECO:0000256" key="10">
    <source>
        <dbReference type="PROSITE-ProRule" id="PRU00191"/>
    </source>
</evidence>
<dbReference type="OrthoDB" id="346907at2759"/>
<evidence type="ECO:0000256" key="12">
    <source>
        <dbReference type="RuleBase" id="RU362096"/>
    </source>
</evidence>
<evidence type="ECO:0000256" key="9">
    <source>
        <dbReference type="ARBA" id="ARBA00051245"/>
    </source>
</evidence>
<dbReference type="STRING" id="299467.A0A443SQH9"/>
<protein>
    <recommendedName>
        <fullName evidence="12">Tyrosine-protein kinase</fullName>
        <ecNumber evidence="12">2.7.10.2</ecNumber>
    </recommendedName>
</protein>
<dbReference type="PROSITE" id="PS00107">
    <property type="entry name" value="PROTEIN_KINASE_ATP"/>
    <property type="match status" value="1"/>
</dbReference>
<evidence type="ECO:0000313" key="15">
    <source>
        <dbReference type="EMBL" id="RWS29753.1"/>
    </source>
</evidence>
<keyword evidence="16" id="KW-1185">Reference proteome</keyword>
<evidence type="ECO:0000256" key="1">
    <source>
        <dbReference type="ARBA" id="ARBA00004496"/>
    </source>
</evidence>
<dbReference type="InterPro" id="IPR020635">
    <property type="entry name" value="Tyr_kinase_cat_dom"/>
</dbReference>
<keyword evidence="7 10" id="KW-0727">SH2 domain</keyword>
<dbReference type="SUPFAM" id="SSF56112">
    <property type="entry name" value="Protein kinase-like (PK-like)"/>
    <property type="match status" value="1"/>
</dbReference>
<evidence type="ECO:0000256" key="7">
    <source>
        <dbReference type="ARBA" id="ARBA00022999"/>
    </source>
</evidence>
<comment type="caution">
    <text evidence="15">The sequence shown here is derived from an EMBL/GenBank/DDBJ whole genome shotgun (WGS) entry which is preliminary data.</text>
</comment>
<dbReference type="SMART" id="SM00219">
    <property type="entry name" value="TyrKc"/>
    <property type="match status" value="1"/>
</dbReference>
<keyword evidence="2" id="KW-0963">Cytoplasm</keyword>
<dbReference type="CDD" id="cd09937">
    <property type="entry name" value="SH2_csk_like"/>
    <property type="match status" value="1"/>
</dbReference>